<reference evidence="3" key="1">
    <citation type="submission" date="2022-01" db="EMBL/GenBank/DDBJ databases">
        <title>Genome Sequence Resource for Two Populations of Ditylenchus destructor, the Migratory Endoparasitic Phytonematode.</title>
        <authorList>
            <person name="Zhang H."/>
            <person name="Lin R."/>
            <person name="Xie B."/>
        </authorList>
    </citation>
    <scope>NUCLEOTIDE SEQUENCE</scope>
    <source>
        <strain evidence="3">BazhouSP</strain>
    </source>
</reference>
<keyword evidence="4" id="KW-1185">Reference proteome</keyword>
<proteinExistence type="predicted"/>
<feature type="transmembrane region" description="Helical" evidence="2">
    <location>
        <begin position="150"/>
        <end position="169"/>
    </location>
</feature>
<organism evidence="3 4">
    <name type="scientific">Ditylenchus destructor</name>
    <dbReference type="NCBI Taxonomy" id="166010"/>
    <lineage>
        <taxon>Eukaryota</taxon>
        <taxon>Metazoa</taxon>
        <taxon>Ecdysozoa</taxon>
        <taxon>Nematoda</taxon>
        <taxon>Chromadorea</taxon>
        <taxon>Rhabditida</taxon>
        <taxon>Tylenchina</taxon>
        <taxon>Tylenchomorpha</taxon>
        <taxon>Sphaerularioidea</taxon>
        <taxon>Anguinidae</taxon>
        <taxon>Anguininae</taxon>
        <taxon>Ditylenchus</taxon>
    </lineage>
</organism>
<feature type="transmembrane region" description="Helical" evidence="2">
    <location>
        <begin position="270"/>
        <end position="287"/>
    </location>
</feature>
<feature type="transmembrane region" description="Helical" evidence="2">
    <location>
        <begin position="566"/>
        <end position="585"/>
    </location>
</feature>
<feature type="transmembrane region" description="Helical" evidence="2">
    <location>
        <begin position="321"/>
        <end position="343"/>
    </location>
</feature>
<name>A0AAD4MH19_9BILA</name>
<gene>
    <name evidence="3" type="ORF">DdX_21609</name>
</gene>
<keyword evidence="2" id="KW-0472">Membrane</keyword>
<feature type="transmembrane region" description="Helical" evidence="2">
    <location>
        <begin position="192"/>
        <end position="213"/>
    </location>
</feature>
<feature type="transmembrane region" description="Helical" evidence="2">
    <location>
        <begin position="363"/>
        <end position="385"/>
    </location>
</feature>
<feature type="transmembrane region" description="Helical" evidence="2">
    <location>
        <begin position="630"/>
        <end position="657"/>
    </location>
</feature>
<dbReference type="AlphaFoldDB" id="A0AAD4MH19"/>
<evidence type="ECO:0000256" key="2">
    <source>
        <dbReference type="SAM" id="Phobius"/>
    </source>
</evidence>
<accession>A0AAD4MH19</accession>
<dbReference type="Proteomes" id="UP001201812">
    <property type="component" value="Unassembled WGS sequence"/>
</dbReference>
<evidence type="ECO:0000313" key="4">
    <source>
        <dbReference type="Proteomes" id="UP001201812"/>
    </source>
</evidence>
<protein>
    <submittedName>
        <fullName evidence="3">Uncharacterized protein</fullName>
    </submittedName>
</protein>
<evidence type="ECO:0000256" key="1">
    <source>
        <dbReference type="SAM" id="MobiDB-lite"/>
    </source>
</evidence>
<feature type="transmembrane region" description="Helical" evidence="2">
    <location>
        <begin position="703"/>
        <end position="732"/>
    </location>
</feature>
<evidence type="ECO:0000313" key="3">
    <source>
        <dbReference type="EMBL" id="KAI1691833.1"/>
    </source>
</evidence>
<dbReference type="EMBL" id="JAKKPZ010000863">
    <property type="protein sequence ID" value="KAI1691833.1"/>
    <property type="molecule type" value="Genomic_DNA"/>
</dbReference>
<sequence length="733" mass="82461">MNSSSATNRSIPTNRSSPMNSTFTFNRTGQSTGRLIGSIMEKSQDAIIIASSILAAALFFHTLYVYFRGGASLRVRTLSRCMISYMVFNAISIALATPKYTYALFDESIPEWTWLLSNVNLVLEPLTVFFLALERCVTILFMWNTKKKETIVFVCNIICNIACILSIVLPKCLQYLWKWLFKERLAFSGFDIFYIFILKMTVGVLNAFLCAFLCWKVRAIQKRTSQKSTTSRIVIISCVTELLLEFFPNLTAVIITMMGYNYIFSKYTGPYSKTTQCINVLICAIIYSRTFRSKRNTYTKTKALDRCLTIQFMTKTKRENVVFICNIICITTCTLSIVLPTSVVYVVELPASTINAISFYKSMYIFSLKMTVGVLNACACAFLCWKVRTFQKKNINNTIVIVSCVTELLLEFFPNLTASVIVMTGNSYIFSYSGPYATTTQCINVMICAIIYRRTLHVKRIGNGNITVVGSSIKVTEVRVDHKKGPPRLSLRRYLLMPYSMNRTAHGTNSSESQIGTIVSNSQNVIIIVSSILAIVLFSHTLYLYIIREGAGLRVKTLSKCMISYMAFNTVTSAAAIPHYTFSLFKMSTPVWAGTLSDVHLALEPLTVFFLALDRCLTVQFMWKAKTERVLFVCNIICNTACILSIVLPAVMTNLFILPLPNAIYPTYIFSLKMVAGVLNACACAFLCWKVRAIKKRNISNTIVIVSCVTELLLEFFPNLTAALISIVSILFQ</sequence>
<feature type="transmembrane region" description="Helical" evidence="2">
    <location>
        <begin position="397"/>
        <end position="423"/>
    </location>
</feature>
<feature type="transmembrane region" description="Helical" evidence="2">
    <location>
        <begin position="46"/>
        <end position="67"/>
    </location>
</feature>
<comment type="caution">
    <text evidence="3">The sequence shown here is derived from an EMBL/GenBank/DDBJ whole genome shotgun (WGS) entry which is preliminary data.</text>
</comment>
<feature type="transmembrane region" description="Helical" evidence="2">
    <location>
        <begin position="233"/>
        <end position="258"/>
    </location>
</feature>
<feature type="region of interest" description="Disordered" evidence="1">
    <location>
        <begin position="1"/>
        <end position="25"/>
    </location>
</feature>
<keyword evidence="2" id="KW-1133">Transmembrane helix</keyword>
<keyword evidence="2" id="KW-0812">Transmembrane</keyword>
<feature type="transmembrane region" description="Helical" evidence="2">
    <location>
        <begin position="669"/>
        <end position="691"/>
    </location>
</feature>
<feature type="transmembrane region" description="Helical" evidence="2">
    <location>
        <begin position="525"/>
        <end position="546"/>
    </location>
</feature>